<dbReference type="GO" id="GO:0016020">
    <property type="term" value="C:membrane"/>
    <property type="evidence" value="ECO:0007669"/>
    <property type="project" value="TreeGrafter"/>
</dbReference>
<feature type="transmembrane region" description="Helical" evidence="2">
    <location>
        <begin position="144"/>
        <end position="162"/>
    </location>
</feature>
<dbReference type="Pfam" id="PF01757">
    <property type="entry name" value="Acyl_transf_3"/>
    <property type="match status" value="1"/>
</dbReference>
<keyword evidence="4" id="KW-0012">Acyltransferase</keyword>
<feature type="transmembrane region" description="Helical" evidence="2">
    <location>
        <begin position="397"/>
        <end position="419"/>
    </location>
</feature>
<proteinExistence type="predicted"/>
<gene>
    <name evidence="4" type="ORF">I7412_41475</name>
</gene>
<sequence>MSGAGVRQLGRSDDPTTIAVDADTTVVPAGAPAASPTGVDASAGSGAQRDLTVFPGFDGLRAIAAILVVVVHAGFISTLTLQSSLGPYAARAEIGVAVFFLISGFLLYRPFVARHLALAETGGGRDVPDAGGFWIRRFMRIVPLYWLVFVISLVVITDKMIVSNIKGLAQCLLFVQGYRQEWAIQGLTQAWTLNVEVAFYLFVPLYAWLLGRRVFAGRTQLLVELTGVAALYVTGTLLHWRMVGVDTGWADGWPAWLPIWWDLFSMGMFLAVVSAWYGRRGRHPRWSTLPGSGLVCWLLAALCYWAASTRIGLPLWPVYEASVRTDLGKHLFYGLFGFFLLLPAVFGPQRRGIVRRFLASRVMTFLGSISYGIYLWHQTVIDVVMTRSGWKIWQIGFVPLFVVVFGLTVALSALTYYLIERPCQNLAKDWARRWKNRQRRGRAGVAGAAVRSGPAGQDQAAAEPAAIPAPTRPGAAAGVLDETTVPVPPEAATPDTIGPEGGAAPSATPTDAGRGSRAG</sequence>
<dbReference type="GO" id="GO:0016747">
    <property type="term" value="F:acyltransferase activity, transferring groups other than amino-acyl groups"/>
    <property type="evidence" value="ECO:0007669"/>
    <property type="project" value="InterPro"/>
</dbReference>
<keyword evidence="2" id="KW-0812">Transmembrane</keyword>
<evidence type="ECO:0000313" key="5">
    <source>
        <dbReference type="Proteomes" id="UP000604475"/>
    </source>
</evidence>
<dbReference type="EMBL" id="JAEACQ010000385">
    <property type="protein sequence ID" value="MBL7633519.1"/>
    <property type="molecule type" value="Genomic_DNA"/>
</dbReference>
<dbReference type="GO" id="GO:0009103">
    <property type="term" value="P:lipopolysaccharide biosynthetic process"/>
    <property type="evidence" value="ECO:0007669"/>
    <property type="project" value="TreeGrafter"/>
</dbReference>
<keyword evidence="2" id="KW-0472">Membrane</keyword>
<feature type="domain" description="Acyltransferase 3" evidence="3">
    <location>
        <begin position="55"/>
        <end position="416"/>
    </location>
</feature>
<keyword evidence="4" id="KW-0808">Transferase</keyword>
<evidence type="ECO:0000259" key="3">
    <source>
        <dbReference type="Pfam" id="PF01757"/>
    </source>
</evidence>
<feature type="transmembrane region" description="Helical" evidence="2">
    <location>
        <begin position="259"/>
        <end position="277"/>
    </location>
</feature>
<name>A0A937RUF3_9ACTN</name>
<feature type="transmembrane region" description="Helical" evidence="2">
    <location>
        <begin position="358"/>
        <end position="377"/>
    </location>
</feature>
<reference evidence="4" key="1">
    <citation type="submission" date="2020-12" db="EMBL/GenBank/DDBJ databases">
        <title>Genomic characterization of non-nitrogen-fixing Frankia strains.</title>
        <authorList>
            <person name="Carlos-Shanley C."/>
            <person name="Guerra T."/>
            <person name="Hahn D."/>
        </authorList>
    </citation>
    <scope>NUCLEOTIDE SEQUENCE</scope>
    <source>
        <strain evidence="4">CN6</strain>
    </source>
</reference>
<feature type="transmembrane region" description="Helical" evidence="2">
    <location>
        <begin position="88"/>
        <end position="108"/>
    </location>
</feature>
<protein>
    <submittedName>
        <fullName evidence="4">Acyltransferase</fullName>
    </submittedName>
</protein>
<dbReference type="InterPro" id="IPR002656">
    <property type="entry name" value="Acyl_transf_3_dom"/>
</dbReference>
<feature type="transmembrane region" description="Helical" evidence="2">
    <location>
        <begin position="62"/>
        <end position="82"/>
    </location>
</feature>
<accession>A0A937RUF3</accession>
<dbReference type="RefSeq" id="WP_203006180.1">
    <property type="nucleotide sequence ID" value="NZ_JADWYU010000114.1"/>
</dbReference>
<feature type="compositionally biased region" description="Low complexity" evidence="1">
    <location>
        <begin position="443"/>
        <end position="473"/>
    </location>
</feature>
<dbReference type="Proteomes" id="UP000604475">
    <property type="component" value="Unassembled WGS sequence"/>
</dbReference>
<feature type="transmembrane region" description="Helical" evidence="2">
    <location>
        <begin position="221"/>
        <end position="239"/>
    </location>
</feature>
<evidence type="ECO:0000256" key="2">
    <source>
        <dbReference type="SAM" id="Phobius"/>
    </source>
</evidence>
<dbReference type="PANTHER" id="PTHR23028">
    <property type="entry name" value="ACETYLTRANSFERASE"/>
    <property type="match status" value="1"/>
</dbReference>
<feature type="transmembrane region" description="Helical" evidence="2">
    <location>
        <begin position="327"/>
        <end position="346"/>
    </location>
</feature>
<dbReference type="InterPro" id="IPR050879">
    <property type="entry name" value="Acyltransferase_3"/>
</dbReference>
<feature type="transmembrane region" description="Helical" evidence="2">
    <location>
        <begin position="182"/>
        <end position="209"/>
    </location>
</feature>
<dbReference type="AlphaFoldDB" id="A0A937RUF3"/>
<feature type="region of interest" description="Disordered" evidence="1">
    <location>
        <begin position="443"/>
        <end position="519"/>
    </location>
</feature>
<dbReference type="PANTHER" id="PTHR23028:SF53">
    <property type="entry name" value="ACYL_TRANSF_3 DOMAIN-CONTAINING PROTEIN"/>
    <property type="match status" value="1"/>
</dbReference>
<organism evidence="4 5">
    <name type="scientific">Frankia nepalensis</name>
    <dbReference type="NCBI Taxonomy" id="1836974"/>
    <lineage>
        <taxon>Bacteria</taxon>
        <taxon>Bacillati</taxon>
        <taxon>Actinomycetota</taxon>
        <taxon>Actinomycetes</taxon>
        <taxon>Frankiales</taxon>
        <taxon>Frankiaceae</taxon>
        <taxon>Frankia</taxon>
    </lineage>
</organism>
<evidence type="ECO:0000256" key="1">
    <source>
        <dbReference type="SAM" id="MobiDB-lite"/>
    </source>
</evidence>
<evidence type="ECO:0000313" key="4">
    <source>
        <dbReference type="EMBL" id="MBL7633519.1"/>
    </source>
</evidence>
<keyword evidence="5" id="KW-1185">Reference proteome</keyword>
<keyword evidence="2" id="KW-1133">Transmembrane helix</keyword>
<feature type="transmembrane region" description="Helical" evidence="2">
    <location>
        <begin position="289"/>
        <end position="307"/>
    </location>
</feature>
<comment type="caution">
    <text evidence="4">The sequence shown here is derived from an EMBL/GenBank/DDBJ whole genome shotgun (WGS) entry which is preliminary data.</text>
</comment>